<feature type="repeat" description="RCC1" evidence="2">
    <location>
        <begin position="78"/>
        <end position="131"/>
    </location>
</feature>
<name>A0ABM1F5U8_PRICU</name>
<keyword evidence="1" id="KW-0677">Repeat</keyword>
<dbReference type="Gene3D" id="2.130.10.30">
    <property type="entry name" value="Regulator of chromosome condensation 1/beta-lactamase-inhibitor protein II"/>
    <property type="match status" value="1"/>
</dbReference>
<dbReference type="SUPFAM" id="SSF50985">
    <property type="entry name" value="RCC1/BLIP-II"/>
    <property type="match status" value="1"/>
</dbReference>
<feature type="repeat" description="RCC1" evidence="2">
    <location>
        <begin position="239"/>
        <end position="290"/>
    </location>
</feature>
<dbReference type="PRINTS" id="PR00633">
    <property type="entry name" value="RCCNDNSATION"/>
</dbReference>
<dbReference type="PROSITE" id="PS50012">
    <property type="entry name" value="RCC1_3"/>
    <property type="match status" value="4"/>
</dbReference>
<dbReference type="PANTHER" id="PTHR22872">
    <property type="entry name" value="BTK-BINDING PROTEIN-RELATED"/>
    <property type="match status" value="1"/>
</dbReference>
<evidence type="ECO:0000256" key="2">
    <source>
        <dbReference type="PROSITE-ProRule" id="PRU00235"/>
    </source>
</evidence>
<dbReference type="PANTHER" id="PTHR22872:SF2">
    <property type="entry name" value="INHIBITOR OF BRUTON TYROSINE KINASE"/>
    <property type="match status" value="1"/>
</dbReference>
<evidence type="ECO:0000313" key="5">
    <source>
        <dbReference type="RefSeq" id="XP_014679819.1"/>
    </source>
</evidence>
<dbReference type="Pfam" id="PF25390">
    <property type="entry name" value="WD40_RLD"/>
    <property type="match status" value="1"/>
</dbReference>
<sequence length="379" mass="41540">MKKPLACESLAEYGVEQICASETSFLLLCHTGKVYTVPYKTDTHSITVRAVEGLMDKHVEKVAAHYESKQFLALTSSGEVYGWGHPDPTMSKLMQVDPSQSEHPVLVAGLDGKVIVDIRQGASYSAVITAGGELYTWGRGNYGRLGHGTSEDEIVSLGGDGSEGHRCRCSVCTRMRTRWPSTDRVQCAVYSWGDGDYGKLGRGGSDGCKTPKLVDKLQGVDIIRAYCGPQFSIALSITGEIYTWGKGDNHRLGHGSEEHVRYPHVVEALSGKKVVYVSVGSMHCVAVINKGEVYSWGRNDQMQQGDDQLLWKPEPSLLYVSDGKQVTGAVCGQSQVRCLHTCLCSCRLCSQSQVRCPHTCLCSCRLCNQSQLSWLRCMK</sequence>
<gene>
    <name evidence="5" type="primary">LOC106819739</name>
</gene>
<dbReference type="GeneID" id="106819739"/>
<dbReference type="Proteomes" id="UP000695022">
    <property type="component" value="Unplaced"/>
</dbReference>
<evidence type="ECO:0000256" key="1">
    <source>
        <dbReference type="ARBA" id="ARBA00022737"/>
    </source>
</evidence>
<evidence type="ECO:0000259" key="3">
    <source>
        <dbReference type="Pfam" id="PF25390"/>
    </source>
</evidence>
<evidence type="ECO:0000313" key="4">
    <source>
        <dbReference type="Proteomes" id="UP000695022"/>
    </source>
</evidence>
<reference evidence="5" key="1">
    <citation type="submission" date="2025-08" db="UniProtKB">
        <authorList>
            <consortium name="RefSeq"/>
        </authorList>
    </citation>
    <scope>IDENTIFICATION</scope>
</reference>
<dbReference type="InterPro" id="IPR058923">
    <property type="entry name" value="RCC1-like_dom"/>
</dbReference>
<protein>
    <submittedName>
        <fullName evidence="5">E3 ubiquitin-protein ligase HERC2-like</fullName>
    </submittedName>
</protein>
<accession>A0ABM1F5U8</accession>
<dbReference type="InterPro" id="IPR009091">
    <property type="entry name" value="RCC1/BLIP-II"/>
</dbReference>
<feature type="repeat" description="RCC1" evidence="2">
    <location>
        <begin position="291"/>
        <end position="342"/>
    </location>
</feature>
<dbReference type="InterPro" id="IPR051625">
    <property type="entry name" value="Signaling_Regulatory_Domain"/>
</dbReference>
<keyword evidence="4" id="KW-1185">Reference proteome</keyword>
<organism evidence="4 5">
    <name type="scientific">Priapulus caudatus</name>
    <name type="common">Priapulid worm</name>
    <dbReference type="NCBI Taxonomy" id="37621"/>
    <lineage>
        <taxon>Eukaryota</taxon>
        <taxon>Metazoa</taxon>
        <taxon>Ecdysozoa</taxon>
        <taxon>Scalidophora</taxon>
        <taxon>Priapulida</taxon>
        <taxon>Priapulimorpha</taxon>
        <taxon>Priapulimorphida</taxon>
        <taxon>Priapulidae</taxon>
        <taxon>Priapulus</taxon>
    </lineage>
</organism>
<feature type="repeat" description="RCC1" evidence="2">
    <location>
        <begin position="187"/>
        <end position="238"/>
    </location>
</feature>
<proteinExistence type="predicted"/>
<dbReference type="RefSeq" id="XP_014679819.1">
    <property type="nucleotide sequence ID" value="XM_014824333.1"/>
</dbReference>
<feature type="domain" description="RCC1-like" evidence="3">
    <location>
        <begin position="3"/>
        <end position="334"/>
    </location>
</feature>
<dbReference type="InterPro" id="IPR000408">
    <property type="entry name" value="Reg_chr_condens"/>
</dbReference>